<protein>
    <submittedName>
        <fullName evidence="1">Uncharacterized protein</fullName>
    </submittedName>
</protein>
<dbReference type="AlphaFoldDB" id="A0A5A7MEJ7"/>
<dbReference type="EMBL" id="BKBW01000005">
    <property type="protein sequence ID" value="GEQ75950.1"/>
    <property type="molecule type" value="Genomic_DNA"/>
</dbReference>
<evidence type="ECO:0000313" key="1">
    <source>
        <dbReference type="EMBL" id="GEQ75950.1"/>
    </source>
</evidence>
<organism evidence="1 2">
    <name type="scientific">Comamonas testosteroni</name>
    <name type="common">Pseudomonas testosteroni</name>
    <dbReference type="NCBI Taxonomy" id="285"/>
    <lineage>
        <taxon>Bacteria</taxon>
        <taxon>Pseudomonadati</taxon>
        <taxon>Pseudomonadota</taxon>
        <taxon>Betaproteobacteria</taxon>
        <taxon>Burkholderiales</taxon>
        <taxon>Comamonadaceae</taxon>
        <taxon>Comamonas</taxon>
    </lineage>
</organism>
<comment type="caution">
    <text evidence="1">The sequence shown here is derived from an EMBL/GenBank/DDBJ whole genome shotgun (WGS) entry which is preliminary data.</text>
</comment>
<dbReference type="Proteomes" id="UP000323105">
    <property type="component" value="Unassembled WGS sequence"/>
</dbReference>
<evidence type="ECO:0000313" key="2">
    <source>
        <dbReference type="Proteomes" id="UP000323105"/>
    </source>
</evidence>
<sequence>MVAFDADVLRSMKQQHESTHGRKPFKVDEAFLHTLEAEMQAYWSDVHQLNESRHIVPEFAVRLNIEANGLNQFVELTRAVERISEILGGFADSDSSLNNEIRSHLAALGYDLSRYDGVAYYCNPFFNRNWEIHSLAATNALTDLTVLLKRAEVSFLEEYVKTHSNQVELIERLASAKSELRELAISAVYFD</sequence>
<gene>
    <name evidence="1" type="ORF">CTTA_2955</name>
</gene>
<proteinExistence type="predicted"/>
<name>A0A5A7MEJ7_COMTE</name>
<accession>A0A5A7MEJ7</accession>
<reference evidence="1 2" key="1">
    <citation type="journal article" date="2019" name="Microbiol. Resour. Announc.">
        <title>Draft Genome Sequence of Comamonas testosteroni TA441, a Bacterium That Has a Cryptic Phenol Degradation Gene Cluster.</title>
        <authorList>
            <person name="Arai H."/>
            <person name="Ishii M."/>
        </authorList>
    </citation>
    <scope>NUCLEOTIDE SEQUENCE [LARGE SCALE GENOMIC DNA]</scope>
    <source>
        <strain evidence="1 2">TA441</strain>
    </source>
</reference>